<dbReference type="GO" id="GO:0005219">
    <property type="term" value="F:ryanodine-sensitive calcium-release channel activity"/>
    <property type="evidence" value="ECO:0007669"/>
    <property type="project" value="TreeGrafter"/>
</dbReference>
<gene>
    <name evidence="1" type="primary">Ryr3_0</name>
    <name evidence="1" type="ORF">CHUBUR_R06430</name>
</gene>
<dbReference type="GO" id="GO:0005790">
    <property type="term" value="C:smooth endoplasmic reticulum"/>
    <property type="evidence" value="ECO:0007669"/>
    <property type="project" value="TreeGrafter"/>
</dbReference>
<protein>
    <submittedName>
        <fullName evidence="1">RYR3 protein</fullName>
    </submittedName>
</protein>
<dbReference type="OrthoDB" id="300855at2759"/>
<dbReference type="Proteomes" id="UP000541181">
    <property type="component" value="Unassembled WGS sequence"/>
</dbReference>
<organism evidence="1 2">
    <name type="scientific">Chunga burmeisteri</name>
    <name type="common">Black-legged seriema</name>
    <dbReference type="NCBI Taxonomy" id="1352770"/>
    <lineage>
        <taxon>Eukaryota</taxon>
        <taxon>Metazoa</taxon>
        <taxon>Chordata</taxon>
        <taxon>Craniata</taxon>
        <taxon>Vertebrata</taxon>
        <taxon>Euteleostomi</taxon>
        <taxon>Archelosauria</taxon>
        <taxon>Archosauria</taxon>
        <taxon>Dinosauria</taxon>
        <taxon>Saurischia</taxon>
        <taxon>Theropoda</taxon>
        <taxon>Coelurosauria</taxon>
        <taxon>Aves</taxon>
        <taxon>Neognathae</taxon>
        <taxon>Neoaves</taxon>
        <taxon>Telluraves</taxon>
        <taxon>Australaves</taxon>
        <taxon>Cariamiformes</taxon>
        <taxon>Cariamidae</taxon>
        <taxon>Chunga</taxon>
    </lineage>
</organism>
<sequence>MLPIGLNMCTPGDQELIALAKTRYSLRDTDDEVKEHLRNNLHLQEKV</sequence>
<dbReference type="EMBL" id="VZRC01000019">
    <property type="protein sequence ID" value="NWS52023.1"/>
    <property type="molecule type" value="Genomic_DNA"/>
</dbReference>
<reference evidence="1 2" key="1">
    <citation type="submission" date="2019-09" db="EMBL/GenBank/DDBJ databases">
        <title>Bird 10,000 Genomes (B10K) Project - Family phase.</title>
        <authorList>
            <person name="Zhang G."/>
        </authorList>
    </citation>
    <scope>NUCLEOTIDE SEQUENCE [LARGE SCALE GENOMIC DNA]</scope>
    <source>
        <strain evidence="1">B10K-CU-031-22</strain>
    </source>
</reference>
<evidence type="ECO:0000313" key="1">
    <source>
        <dbReference type="EMBL" id="NWS52023.1"/>
    </source>
</evidence>
<dbReference type="GO" id="GO:0030018">
    <property type="term" value="C:Z disc"/>
    <property type="evidence" value="ECO:0007669"/>
    <property type="project" value="TreeGrafter"/>
</dbReference>
<name>A0A7K5G4I6_9AVES</name>
<dbReference type="PANTHER" id="PTHR46399">
    <property type="entry name" value="B30.2/SPRY DOMAIN-CONTAINING PROTEIN"/>
    <property type="match status" value="1"/>
</dbReference>
<dbReference type="GO" id="GO:0014808">
    <property type="term" value="P:release of sequestered calcium ion into cytosol by sarcoplasmic reticulum"/>
    <property type="evidence" value="ECO:0007669"/>
    <property type="project" value="TreeGrafter"/>
</dbReference>
<proteinExistence type="predicted"/>
<feature type="non-terminal residue" evidence="1">
    <location>
        <position position="47"/>
    </location>
</feature>
<dbReference type="AlphaFoldDB" id="A0A7K5G4I6"/>
<dbReference type="PANTHER" id="PTHR46399:SF9">
    <property type="entry name" value="RYANODINE RECEPTOR 3"/>
    <property type="match status" value="1"/>
</dbReference>
<dbReference type="GO" id="GO:0033017">
    <property type="term" value="C:sarcoplasmic reticulum membrane"/>
    <property type="evidence" value="ECO:0007669"/>
    <property type="project" value="TreeGrafter"/>
</dbReference>
<accession>A0A7K5G4I6</accession>
<dbReference type="GO" id="GO:0034704">
    <property type="term" value="C:calcium channel complex"/>
    <property type="evidence" value="ECO:0007669"/>
    <property type="project" value="TreeGrafter"/>
</dbReference>
<dbReference type="GO" id="GO:0006941">
    <property type="term" value="P:striated muscle contraction"/>
    <property type="evidence" value="ECO:0007669"/>
    <property type="project" value="TreeGrafter"/>
</dbReference>
<feature type="non-terminal residue" evidence="1">
    <location>
        <position position="1"/>
    </location>
</feature>
<keyword evidence="2" id="KW-1185">Reference proteome</keyword>
<evidence type="ECO:0000313" key="2">
    <source>
        <dbReference type="Proteomes" id="UP000541181"/>
    </source>
</evidence>
<dbReference type="InterPro" id="IPR015925">
    <property type="entry name" value="Ryanodine_IP3_receptor"/>
</dbReference>
<comment type="caution">
    <text evidence="1">The sequence shown here is derived from an EMBL/GenBank/DDBJ whole genome shotgun (WGS) entry which is preliminary data.</text>
</comment>
<dbReference type="GO" id="GO:0042383">
    <property type="term" value="C:sarcolemma"/>
    <property type="evidence" value="ECO:0007669"/>
    <property type="project" value="TreeGrafter"/>
</dbReference>